<gene>
    <name evidence="7" type="primary">patB</name>
    <name evidence="7" type="ORF">Bravens_00025</name>
</gene>
<dbReference type="InterPro" id="IPR015421">
    <property type="entry name" value="PyrdxlP-dep_Trfase_major"/>
</dbReference>
<evidence type="ECO:0000256" key="4">
    <source>
        <dbReference type="ARBA" id="ARBA00023239"/>
    </source>
</evidence>
<organism evidence="7 8">
    <name type="scientific">Brevibacterium ravenspurgense</name>
    <dbReference type="NCBI Taxonomy" id="479117"/>
    <lineage>
        <taxon>Bacteria</taxon>
        <taxon>Bacillati</taxon>
        <taxon>Actinomycetota</taxon>
        <taxon>Actinomycetes</taxon>
        <taxon>Micrococcales</taxon>
        <taxon>Brevibacteriaceae</taxon>
        <taxon>Brevibacterium</taxon>
    </lineage>
</organism>
<keyword evidence="8" id="KW-1185">Reference proteome</keyword>
<dbReference type="InterPro" id="IPR051798">
    <property type="entry name" value="Class-II_PLP-Dep_Aminotrans"/>
</dbReference>
<comment type="cofactor">
    <cofactor evidence="1">
        <name>pyridoxal 5'-phosphate</name>
        <dbReference type="ChEBI" id="CHEBI:597326"/>
    </cofactor>
</comment>
<dbReference type="PANTHER" id="PTHR43525">
    <property type="entry name" value="PROTEIN MALY"/>
    <property type="match status" value="1"/>
</dbReference>
<dbReference type="InterPro" id="IPR004839">
    <property type="entry name" value="Aminotransferase_I/II_large"/>
</dbReference>
<evidence type="ECO:0000259" key="6">
    <source>
        <dbReference type="Pfam" id="PF00155"/>
    </source>
</evidence>
<proteinExistence type="inferred from homology"/>
<dbReference type="PATRIC" id="fig|479117.4.peg.25"/>
<dbReference type="Gene3D" id="3.90.1150.10">
    <property type="entry name" value="Aspartate Aminotransferase, domain 1"/>
    <property type="match status" value="1"/>
</dbReference>
<dbReference type="SUPFAM" id="SSF53383">
    <property type="entry name" value="PLP-dependent transferases"/>
    <property type="match status" value="1"/>
</dbReference>
<feature type="domain" description="Aminotransferase class I/classII large" evidence="6">
    <location>
        <begin position="165"/>
        <end position="408"/>
    </location>
</feature>
<dbReference type="InterPro" id="IPR015424">
    <property type="entry name" value="PyrdxlP-dep_Trfase"/>
</dbReference>
<dbReference type="Proteomes" id="UP000243589">
    <property type="component" value="Unassembled WGS sequence"/>
</dbReference>
<comment type="similarity">
    <text evidence="5">Belongs to the class-II pyridoxal-phosphate-dependent aminotransferase family. MalY/PatB cystathionine beta-lyase subfamily.</text>
</comment>
<dbReference type="CDD" id="cd00609">
    <property type="entry name" value="AAT_like"/>
    <property type="match status" value="1"/>
</dbReference>
<reference evidence="7 8" key="1">
    <citation type="submission" date="2016-01" db="EMBL/GenBank/DDBJ databases">
        <title>Use of Whole Genome Sequencing to ascertain that Brevibacterium massiliense (Roux, Raoult 2009) is a later heterotypic synonym of Brevibacterium ravenspurgense (Mages 2008).</title>
        <authorList>
            <person name="Bernier A.-M."/>
            <person name="Burdz T."/>
            <person name="Huynh C."/>
            <person name="Pachecho A.L."/>
            <person name="Wiebe D."/>
            <person name="Bonner C."/>
            <person name="Bernard K."/>
        </authorList>
    </citation>
    <scope>NUCLEOTIDE SEQUENCE [LARGE SCALE GENOMIC DNA]</scope>
    <source>
        <strain evidence="7 8">CCUG56047</strain>
    </source>
</reference>
<comment type="caution">
    <text evidence="7">The sequence shown here is derived from an EMBL/GenBank/DDBJ whole genome shotgun (WGS) entry which is preliminary data.</text>
</comment>
<name>A0A150HDT6_9MICO</name>
<dbReference type="RefSeq" id="WP_062019253.1">
    <property type="nucleotide sequence ID" value="NZ_LQQC01000001.1"/>
</dbReference>
<dbReference type="EC" id="4.4.1.13" evidence="2"/>
<dbReference type="Pfam" id="PF00155">
    <property type="entry name" value="Aminotran_1_2"/>
    <property type="match status" value="1"/>
</dbReference>
<sequence>MHPYDSITRKQIEERGSRKWAEYPGAIGAWIAEMDFGIAPAIREALKVIDENQLYGYTPPALLKGLGEATSEFYASRYGWEFPAENVFPASDVLLGMGGFLDILAPRGAKIVVPTPAYMPFLTVPGAFFRDHVEVPQKIVDEPSPELLSTSSADGQVPAPLAGRHWEMDFEAIDAALSTAGPDGGPGGVLVLCNPHNPTGRVYTRAELEKITEIVEKNGALVFSDEIHAPLTYSGFQHIPYASTSEAAARHTLTATSHTKSFNTPGLKCAQLIFTNDEHLAAWKKHGTQFSATAATPGVIAGITAYREGGEWLADTLGYLEQTRDFIADFAAAELPELGYIKPQGTYLSFFDANALVPRLPEGVSPQQFFLQEARVAMNDGATTGQAGKGWVRFNMGTPRPIVQDALEAMAAAIRKL</sequence>
<evidence type="ECO:0000313" key="7">
    <source>
        <dbReference type="EMBL" id="KXZ59810.1"/>
    </source>
</evidence>
<protein>
    <recommendedName>
        <fullName evidence="2">cysteine-S-conjugate beta-lyase</fullName>
        <ecNumber evidence="2">4.4.1.13</ecNumber>
    </recommendedName>
</protein>
<evidence type="ECO:0000256" key="2">
    <source>
        <dbReference type="ARBA" id="ARBA00012224"/>
    </source>
</evidence>
<dbReference type="EMBL" id="LQQC01000001">
    <property type="protein sequence ID" value="KXZ59810.1"/>
    <property type="molecule type" value="Genomic_DNA"/>
</dbReference>
<accession>A0A150HDT6</accession>
<keyword evidence="3" id="KW-0663">Pyridoxal phosphate</keyword>
<evidence type="ECO:0000256" key="5">
    <source>
        <dbReference type="ARBA" id="ARBA00037974"/>
    </source>
</evidence>
<evidence type="ECO:0000256" key="3">
    <source>
        <dbReference type="ARBA" id="ARBA00022898"/>
    </source>
</evidence>
<dbReference type="AlphaFoldDB" id="A0A150HDT6"/>
<dbReference type="PANTHER" id="PTHR43525:SF1">
    <property type="entry name" value="PROTEIN MALY"/>
    <property type="match status" value="1"/>
</dbReference>
<dbReference type="InterPro" id="IPR015422">
    <property type="entry name" value="PyrdxlP-dep_Trfase_small"/>
</dbReference>
<dbReference type="GO" id="GO:0030170">
    <property type="term" value="F:pyridoxal phosphate binding"/>
    <property type="evidence" value="ECO:0007669"/>
    <property type="project" value="InterPro"/>
</dbReference>
<evidence type="ECO:0000313" key="8">
    <source>
        <dbReference type="Proteomes" id="UP000243589"/>
    </source>
</evidence>
<dbReference type="Gene3D" id="3.40.640.10">
    <property type="entry name" value="Type I PLP-dependent aspartate aminotransferase-like (Major domain)"/>
    <property type="match status" value="1"/>
</dbReference>
<dbReference type="GO" id="GO:0047804">
    <property type="term" value="F:cysteine-S-conjugate beta-lyase activity"/>
    <property type="evidence" value="ECO:0007669"/>
    <property type="project" value="UniProtKB-EC"/>
</dbReference>
<evidence type="ECO:0000256" key="1">
    <source>
        <dbReference type="ARBA" id="ARBA00001933"/>
    </source>
</evidence>
<keyword evidence="4 7" id="KW-0456">Lyase</keyword>